<accession>A0A1E4SWQ5</accession>
<dbReference type="AlphaFoldDB" id="A0A1E4SWQ5"/>
<keyword evidence="3" id="KW-1185">Reference proteome</keyword>
<evidence type="ECO:0000313" key="3">
    <source>
        <dbReference type="Proteomes" id="UP000094801"/>
    </source>
</evidence>
<feature type="compositionally biased region" description="Polar residues" evidence="1">
    <location>
        <begin position="238"/>
        <end position="263"/>
    </location>
</feature>
<protein>
    <submittedName>
        <fullName evidence="2">Uncharacterized protein</fullName>
    </submittedName>
</protein>
<feature type="compositionally biased region" description="Basic residues" evidence="1">
    <location>
        <begin position="133"/>
        <end position="145"/>
    </location>
</feature>
<gene>
    <name evidence="2" type="ORF">CANARDRAFT_29662</name>
</gene>
<evidence type="ECO:0000256" key="1">
    <source>
        <dbReference type="SAM" id="MobiDB-lite"/>
    </source>
</evidence>
<feature type="compositionally biased region" description="Polar residues" evidence="1">
    <location>
        <begin position="156"/>
        <end position="165"/>
    </location>
</feature>
<dbReference type="InterPro" id="IPR029071">
    <property type="entry name" value="Ubiquitin-like_domsf"/>
</dbReference>
<evidence type="ECO:0000313" key="2">
    <source>
        <dbReference type="EMBL" id="ODV83946.1"/>
    </source>
</evidence>
<feature type="region of interest" description="Disordered" evidence="1">
    <location>
        <begin position="238"/>
        <end position="278"/>
    </location>
</feature>
<dbReference type="Gene3D" id="3.10.20.90">
    <property type="entry name" value="Phosphatidylinositol 3-kinase Catalytic Subunit, Chain A, domain 1"/>
    <property type="match status" value="1"/>
</dbReference>
<proteinExistence type="predicted"/>
<dbReference type="SUPFAM" id="SSF54236">
    <property type="entry name" value="Ubiquitin-like"/>
    <property type="match status" value="1"/>
</dbReference>
<dbReference type="OrthoDB" id="3991675at2759"/>
<dbReference type="EMBL" id="KV453860">
    <property type="protein sequence ID" value="ODV83946.1"/>
    <property type="molecule type" value="Genomic_DNA"/>
</dbReference>
<feature type="region of interest" description="Disordered" evidence="1">
    <location>
        <begin position="127"/>
        <end position="179"/>
    </location>
</feature>
<reference evidence="3" key="1">
    <citation type="submission" date="2016-04" db="EMBL/GenBank/DDBJ databases">
        <title>Comparative genomics of biotechnologically important yeasts.</title>
        <authorList>
            <consortium name="DOE Joint Genome Institute"/>
            <person name="Riley R."/>
            <person name="Haridas S."/>
            <person name="Wolfe K.H."/>
            <person name="Lopes M.R."/>
            <person name="Hittinger C.T."/>
            <person name="Goker M."/>
            <person name="Salamov A."/>
            <person name="Wisecaver J."/>
            <person name="Long T.M."/>
            <person name="Aerts A.L."/>
            <person name="Barry K."/>
            <person name="Choi C."/>
            <person name="Clum A."/>
            <person name="Coughlan A.Y."/>
            <person name="Deshpande S."/>
            <person name="Douglass A.P."/>
            <person name="Hanson S.J."/>
            <person name="Klenk H.-P."/>
            <person name="Labutti K."/>
            <person name="Lapidus A."/>
            <person name="Lindquist E."/>
            <person name="Lipzen A."/>
            <person name="Meier-Kolthoff J.P."/>
            <person name="Ohm R.A."/>
            <person name="Otillar R.P."/>
            <person name="Pangilinan J."/>
            <person name="Peng Y."/>
            <person name="Rokas A."/>
            <person name="Rosa C.A."/>
            <person name="Scheuner C."/>
            <person name="Sibirny A.A."/>
            <person name="Slot J.C."/>
            <person name="Stielow J.B."/>
            <person name="Sun H."/>
            <person name="Kurtzman C.P."/>
            <person name="Blackwell M."/>
            <person name="Grigoriev I.V."/>
            <person name="Jeffries T.W."/>
        </authorList>
    </citation>
    <scope>NUCLEOTIDE SEQUENCE [LARGE SCALE GENOMIC DNA]</scope>
    <source>
        <strain evidence="3">NRRL YB-2248</strain>
    </source>
</reference>
<dbReference type="Proteomes" id="UP000094801">
    <property type="component" value="Unassembled WGS sequence"/>
</dbReference>
<name>A0A1E4SWQ5_9ASCO</name>
<organism evidence="2 3">
    <name type="scientific">[Candida] arabinofermentans NRRL YB-2248</name>
    <dbReference type="NCBI Taxonomy" id="983967"/>
    <lineage>
        <taxon>Eukaryota</taxon>
        <taxon>Fungi</taxon>
        <taxon>Dikarya</taxon>
        <taxon>Ascomycota</taxon>
        <taxon>Saccharomycotina</taxon>
        <taxon>Pichiomycetes</taxon>
        <taxon>Pichiales</taxon>
        <taxon>Pichiaceae</taxon>
        <taxon>Ogataea</taxon>
        <taxon>Ogataea/Candida clade</taxon>
    </lineage>
</organism>
<sequence length="278" mass="30773">MSFLDSSVQLLFINGTRIPLTINQGLLDDYGFELDAESFRIGDLRNYIHSHWQKLLKKSELTTAESTENINSAPVYEEQIQMIHLGNRLNPNDLLSTLNIALSPVLHIIVKPLDQVQVDQSSDRRFFDIKIPQGRRKSNSSKRRGSTSNTPVPTFIAQNSTSLSASKRKQSVATIHDDNEGVTDDAIKLSTQPLSQTETEIEMNQEVDVSKSTEDKAAVQADEDDQLTDGDALANNMQQSINSNVVSDGTTTENQETGRTRQSPRPLPEKGGGCCVIM</sequence>